<feature type="transmembrane region" description="Helical" evidence="7">
    <location>
        <begin position="21"/>
        <end position="50"/>
    </location>
</feature>
<dbReference type="Proteomes" id="UP000552045">
    <property type="component" value="Unassembled WGS sequence"/>
</dbReference>
<feature type="domain" description="Integral membrane bound transporter" evidence="8">
    <location>
        <begin position="29"/>
        <end position="150"/>
    </location>
</feature>
<feature type="transmembrane region" description="Helical" evidence="7">
    <location>
        <begin position="115"/>
        <end position="135"/>
    </location>
</feature>
<evidence type="ECO:0000256" key="6">
    <source>
        <dbReference type="ARBA" id="ARBA00043993"/>
    </source>
</evidence>
<dbReference type="Pfam" id="PF13515">
    <property type="entry name" value="FUSC_2"/>
    <property type="match status" value="1"/>
</dbReference>
<gene>
    <name evidence="9" type="ORF">BKA02_000890</name>
</gene>
<reference evidence="9 10" key="1">
    <citation type="submission" date="2020-07" db="EMBL/GenBank/DDBJ databases">
        <title>Sequencing the genomes of 1000 actinobacteria strains.</title>
        <authorList>
            <person name="Klenk H.-P."/>
        </authorList>
    </citation>
    <scope>NUCLEOTIDE SEQUENCE [LARGE SCALE GENOMIC DNA]</scope>
    <source>
        <strain evidence="9 10">DSM 22185</strain>
    </source>
</reference>
<feature type="transmembrane region" description="Helical" evidence="7">
    <location>
        <begin position="141"/>
        <end position="163"/>
    </location>
</feature>
<feature type="transmembrane region" description="Helical" evidence="7">
    <location>
        <begin position="70"/>
        <end position="103"/>
    </location>
</feature>
<dbReference type="AlphaFoldDB" id="A0A7Y9ETU3"/>
<proteinExistence type="inferred from homology"/>
<dbReference type="RefSeq" id="WP_179431686.1">
    <property type="nucleotide sequence ID" value="NZ_BAABLC010000007.1"/>
</dbReference>
<keyword evidence="4 7" id="KW-1133">Transmembrane helix</keyword>
<dbReference type="InterPro" id="IPR049453">
    <property type="entry name" value="Memb_transporter_dom"/>
</dbReference>
<name>A0A7Y9ETU3_9MICO</name>
<dbReference type="EMBL" id="JACCBH010000001">
    <property type="protein sequence ID" value="NYD53835.1"/>
    <property type="molecule type" value="Genomic_DNA"/>
</dbReference>
<keyword evidence="2" id="KW-1003">Cell membrane</keyword>
<comment type="similarity">
    <text evidence="6">Belongs to the YccS/YhfK family.</text>
</comment>
<sequence length="343" mass="36503">MRMTAAVRAAKRAPLLQVGKSAVATIAAWLLAGWIVPGQLPVFAAIAALLVVQPSVNQSLSKAIERSFGVIVGVVIAVLLSLVLGTTSWIILLAIVVAMLVAWAFRATPGTGNQVAISAMLVLALGASSPDYALARIGETLIGALVGIVVNVLIVPPVLVAPVRRDLDLLGRELAASLDRLAEALTQRTSAARLQELMLEARLLRPMKEAAESSVTTAEESLTLNPRRSRHRDELAAMHSLLERLGPVVTQVIGMTRAYVDHYDDSLVDEPAVAAIAEQLRRAGHDVRLAVQIAEVSPEPEPLTSAVPALTTPLSLRPPSSGHWVLIGSLTEDLRRIHSELID</sequence>
<evidence type="ECO:0000313" key="9">
    <source>
        <dbReference type="EMBL" id="NYD53835.1"/>
    </source>
</evidence>
<evidence type="ECO:0000256" key="2">
    <source>
        <dbReference type="ARBA" id="ARBA00022475"/>
    </source>
</evidence>
<organism evidence="9 10">
    <name type="scientific">Microbacterium pseudoresistens</name>
    <dbReference type="NCBI Taxonomy" id="640634"/>
    <lineage>
        <taxon>Bacteria</taxon>
        <taxon>Bacillati</taxon>
        <taxon>Actinomycetota</taxon>
        <taxon>Actinomycetes</taxon>
        <taxon>Micrococcales</taxon>
        <taxon>Microbacteriaceae</taxon>
        <taxon>Microbacterium</taxon>
    </lineage>
</organism>
<keyword evidence="10" id="KW-1185">Reference proteome</keyword>
<accession>A0A7Y9ETU3</accession>
<evidence type="ECO:0000259" key="8">
    <source>
        <dbReference type="Pfam" id="PF13515"/>
    </source>
</evidence>
<protein>
    <submittedName>
        <fullName evidence="9">Putative membrane protein YccC</fullName>
    </submittedName>
</protein>
<dbReference type="PANTHER" id="PTHR30509:SF9">
    <property type="entry name" value="MULTIDRUG RESISTANCE PROTEIN MDTO"/>
    <property type="match status" value="1"/>
</dbReference>
<evidence type="ECO:0000313" key="10">
    <source>
        <dbReference type="Proteomes" id="UP000552045"/>
    </source>
</evidence>
<evidence type="ECO:0000256" key="5">
    <source>
        <dbReference type="ARBA" id="ARBA00023136"/>
    </source>
</evidence>
<comment type="caution">
    <text evidence="9">The sequence shown here is derived from an EMBL/GenBank/DDBJ whole genome shotgun (WGS) entry which is preliminary data.</text>
</comment>
<keyword evidence="5 7" id="KW-0472">Membrane</keyword>
<dbReference type="PANTHER" id="PTHR30509">
    <property type="entry name" value="P-HYDROXYBENZOIC ACID EFFLUX PUMP SUBUNIT-RELATED"/>
    <property type="match status" value="1"/>
</dbReference>
<keyword evidence="3 7" id="KW-0812">Transmembrane</keyword>
<comment type="subcellular location">
    <subcellularLocation>
        <location evidence="1">Cell membrane</location>
        <topology evidence="1">Multi-pass membrane protein</topology>
    </subcellularLocation>
</comment>
<dbReference type="GO" id="GO:0005886">
    <property type="term" value="C:plasma membrane"/>
    <property type="evidence" value="ECO:0007669"/>
    <property type="project" value="UniProtKB-SubCell"/>
</dbReference>
<evidence type="ECO:0000256" key="1">
    <source>
        <dbReference type="ARBA" id="ARBA00004651"/>
    </source>
</evidence>
<evidence type="ECO:0000256" key="3">
    <source>
        <dbReference type="ARBA" id="ARBA00022692"/>
    </source>
</evidence>
<evidence type="ECO:0000256" key="4">
    <source>
        <dbReference type="ARBA" id="ARBA00022989"/>
    </source>
</evidence>
<evidence type="ECO:0000256" key="7">
    <source>
        <dbReference type="SAM" id="Phobius"/>
    </source>
</evidence>